<dbReference type="InterPro" id="IPR032805">
    <property type="entry name" value="Wax_synthase_dom"/>
</dbReference>
<evidence type="ECO:0000313" key="10">
    <source>
        <dbReference type="EMBL" id="EMC99496.1"/>
    </source>
</evidence>
<dbReference type="InterPro" id="IPR044851">
    <property type="entry name" value="Wax_synthase"/>
</dbReference>
<evidence type="ECO:0000256" key="4">
    <source>
        <dbReference type="ARBA" id="ARBA00022679"/>
    </source>
</evidence>
<organism evidence="10 11">
    <name type="scientific">Baudoinia panamericana (strain UAMH 10762)</name>
    <name type="common">Angels' share fungus</name>
    <name type="synonym">Baudoinia compniacensis (strain UAMH 10762)</name>
    <dbReference type="NCBI Taxonomy" id="717646"/>
    <lineage>
        <taxon>Eukaryota</taxon>
        <taxon>Fungi</taxon>
        <taxon>Dikarya</taxon>
        <taxon>Ascomycota</taxon>
        <taxon>Pezizomycotina</taxon>
        <taxon>Dothideomycetes</taxon>
        <taxon>Dothideomycetidae</taxon>
        <taxon>Mycosphaerellales</taxon>
        <taxon>Teratosphaeriaceae</taxon>
        <taxon>Baudoinia</taxon>
    </lineage>
</organism>
<feature type="transmembrane region" description="Helical" evidence="8">
    <location>
        <begin position="195"/>
        <end position="215"/>
    </location>
</feature>
<gene>
    <name evidence="10" type="ORF">BAUCODRAFT_29842</name>
</gene>
<name>M2MRQ8_BAUPA</name>
<feature type="transmembrane region" description="Helical" evidence="8">
    <location>
        <begin position="106"/>
        <end position="124"/>
    </location>
</feature>
<dbReference type="KEGG" id="bcom:BAUCODRAFT_29842"/>
<keyword evidence="5 8" id="KW-0812">Transmembrane</keyword>
<reference evidence="10 11" key="1">
    <citation type="journal article" date="2012" name="PLoS Pathog.">
        <title>Diverse lifestyles and strategies of plant pathogenesis encoded in the genomes of eighteen Dothideomycetes fungi.</title>
        <authorList>
            <person name="Ohm R.A."/>
            <person name="Feau N."/>
            <person name="Henrissat B."/>
            <person name="Schoch C.L."/>
            <person name="Horwitz B.A."/>
            <person name="Barry K.W."/>
            <person name="Condon B.J."/>
            <person name="Copeland A.C."/>
            <person name="Dhillon B."/>
            <person name="Glaser F."/>
            <person name="Hesse C.N."/>
            <person name="Kosti I."/>
            <person name="LaButti K."/>
            <person name="Lindquist E.A."/>
            <person name="Lucas S."/>
            <person name="Salamov A.A."/>
            <person name="Bradshaw R.E."/>
            <person name="Ciuffetti L."/>
            <person name="Hamelin R.C."/>
            <person name="Kema G.H.J."/>
            <person name="Lawrence C."/>
            <person name="Scott J.A."/>
            <person name="Spatafora J.W."/>
            <person name="Turgeon B.G."/>
            <person name="de Wit P.J.G.M."/>
            <person name="Zhong S."/>
            <person name="Goodwin S.B."/>
            <person name="Grigoriev I.V."/>
        </authorList>
    </citation>
    <scope>NUCLEOTIDE SEQUENCE [LARGE SCALE GENOMIC DNA]</scope>
    <source>
        <strain evidence="10 11">UAMH 10762</strain>
    </source>
</reference>
<dbReference type="EMBL" id="KB445551">
    <property type="protein sequence ID" value="EMC99496.1"/>
    <property type="molecule type" value="Genomic_DNA"/>
</dbReference>
<feature type="transmembrane region" description="Helical" evidence="8">
    <location>
        <begin position="253"/>
        <end position="274"/>
    </location>
</feature>
<keyword evidence="6 8" id="KW-1133">Transmembrane helix</keyword>
<evidence type="ECO:0000256" key="7">
    <source>
        <dbReference type="ARBA" id="ARBA00023136"/>
    </source>
</evidence>
<dbReference type="AlphaFoldDB" id="M2MRQ8"/>
<feature type="domain" description="Wax synthase" evidence="9">
    <location>
        <begin position="154"/>
        <end position="220"/>
    </location>
</feature>
<accession>M2MRQ8</accession>
<evidence type="ECO:0000256" key="3">
    <source>
        <dbReference type="ARBA" id="ARBA00007282"/>
    </source>
</evidence>
<dbReference type="GeneID" id="19111031"/>
<dbReference type="eggNOG" id="ENOG502SGJ4">
    <property type="taxonomic scope" value="Eukaryota"/>
</dbReference>
<evidence type="ECO:0000256" key="6">
    <source>
        <dbReference type="ARBA" id="ARBA00022989"/>
    </source>
</evidence>
<dbReference type="Proteomes" id="UP000011761">
    <property type="component" value="Unassembled WGS sequence"/>
</dbReference>
<evidence type="ECO:0000259" key="9">
    <source>
        <dbReference type="Pfam" id="PF13813"/>
    </source>
</evidence>
<dbReference type="PANTHER" id="PTHR31595">
    <property type="entry name" value="LONG-CHAIN-ALCOHOL O-FATTY-ACYLTRANSFERASE 3-RELATED"/>
    <property type="match status" value="1"/>
</dbReference>
<evidence type="ECO:0000256" key="5">
    <source>
        <dbReference type="ARBA" id="ARBA00022692"/>
    </source>
</evidence>
<dbReference type="OMA" id="RILECNC"/>
<dbReference type="Pfam" id="PF13813">
    <property type="entry name" value="MBOAT_2"/>
    <property type="match status" value="1"/>
</dbReference>
<keyword evidence="11" id="KW-1185">Reference proteome</keyword>
<evidence type="ECO:0000256" key="2">
    <source>
        <dbReference type="ARBA" id="ARBA00005179"/>
    </source>
</evidence>
<protein>
    <recommendedName>
        <fullName evidence="9">Wax synthase domain-containing protein</fullName>
    </recommendedName>
</protein>
<dbReference type="GO" id="GO:0008374">
    <property type="term" value="F:O-acyltransferase activity"/>
    <property type="evidence" value="ECO:0007669"/>
    <property type="project" value="InterPro"/>
</dbReference>
<comment type="similarity">
    <text evidence="3">Belongs to the wax synthase family.</text>
</comment>
<comment type="pathway">
    <text evidence="2">Secondary metabolite biosynthesis.</text>
</comment>
<comment type="subcellular location">
    <subcellularLocation>
        <location evidence="1">Membrane</location>
        <topology evidence="1">Multi-pass membrane protein</topology>
    </subcellularLocation>
</comment>
<evidence type="ECO:0000256" key="8">
    <source>
        <dbReference type="SAM" id="Phobius"/>
    </source>
</evidence>
<evidence type="ECO:0000256" key="1">
    <source>
        <dbReference type="ARBA" id="ARBA00004141"/>
    </source>
</evidence>
<dbReference type="GO" id="GO:0016020">
    <property type="term" value="C:membrane"/>
    <property type="evidence" value="ECO:0007669"/>
    <property type="project" value="UniProtKB-SubCell"/>
</dbReference>
<evidence type="ECO:0000313" key="11">
    <source>
        <dbReference type="Proteomes" id="UP000011761"/>
    </source>
</evidence>
<keyword evidence="4" id="KW-0808">Transferase</keyword>
<feature type="transmembrane region" description="Helical" evidence="8">
    <location>
        <begin position="222"/>
        <end position="241"/>
    </location>
</feature>
<dbReference type="PANTHER" id="PTHR31595:SF57">
    <property type="entry name" value="OS04G0481900 PROTEIN"/>
    <property type="match status" value="1"/>
</dbReference>
<dbReference type="RefSeq" id="XP_007672888.1">
    <property type="nucleotide sequence ID" value="XM_007674698.1"/>
</dbReference>
<dbReference type="OrthoDB" id="1077582at2759"/>
<feature type="transmembrane region" description="Helical" evidence="8">
    <location>
        <begin position="130"/>
        <end position="148"/>
    </location>
</feature>
<dbReference type="GO" id="GO:0006629">
    <property type="term" value="P:lipid metabolic process"/>
    <property type="evidence" value="ECO:0007669"/>
    <property type="project" value="InterPro"/>
</dbReference>
<dbReference type="HOGENOM" id="CLU_963058_0_0_1"/>
<proteinExistence type="inferred from homology"/>
<keyword evidence="7 8" id="KW-0472">Membrane</keyword>
<sequence length="289" mass="32663">MALLAPYTIANAHPLLVQPGLRCICFFYSCKLLDLAFTKADPPPTRLIRKDKGGELEAASMETWNDATTYVWLMFAEMRYHSFDTAVEQRGRPGLVSLAERRRQQAWTFGIPTLLIILVCLLPTAETKIASLLAAIQLIFQLLHTLLHPSCPHPLFYMPFAAASMSDFWTIHWHASAPFLRTLAYSPTRKVTGSRAAGMMAAFCLSGIWHAWCAAPLAIKPWLLAFNVWAYFMGFGIVILAERWLWGTQQGGMIQRLCVWAYAIGVGGYMWRILECNCKLDWVRTTHCT</sequence>